<gene>
    <name evidence="2" type="ORF">B4U37_13530</name>
</gene>
<dbReference type="EMBL" id="CP020880">
    <property type="protein sequence ID" value="ART77004.1"/>
    <property type="molecule type" value="Genomic_DNA"/>
</dbReference>
<dbReference type="Proteomes" id="UP000195573">
    <property type="component" value="Chromosome"/>
</dbReference>
<evidence type="ECO:0000313" key="2">
    <source>
        <dbReference type="EMBL" id="ART77004.1"/>
    </source>
</evidence>
<feature type="compositionally biased region" description="Polar residues" evidence="1">
    <location>
        <begin position="58"/>
        <end position="68"/>
    </location>
</feature>
<accession>A0ABM6KL36</accession>
<name>A0ABM6KL36_9BACI</name>
<evidence type="ECO:0000256" key="1">
    <source>
        <dbReference type="SAM" id="MobiDB-lite"/>
    </source>
</evidence>
<proteinExistence type="predicted"/>
<protein>
    <submittedName>
        <fullName evidence="2">Uncharacterized protein</fullName>
    </submittedName>
</protein>
<keyword evidence="3" id="KW-1185">Reference proteome</keyword>
<reference evidence="2 3" key="1">
    <citation type="submission" date="2017-04" db="EMBL/GenBank/DDBJ databases">
        <title>Complete Genome Sequence of the Bacillus horikoshii 20a strain from Cuatro Cienegas, Coahuila, Mexico.</title>
        <authorList>
            <person name="Zarza E."/>
            <person name="Alcaraz L.D."/>
            <person name="Aguilar-Salinas B."/>
            <person name="Islas A."/>
            <person name="Olmedo-Alvarez G."/>
        </authorList>
    </citation>
    <scope>NUCLEOTIDE SEQUENCE [LARGE SCALE GENOMIC DNA]</scope>
    <source>
        <strain evidence="2 3">20a</strain>
    </source>
</reference>
<sequence>MEVELGNVESSLGNAEGQHKRVKQKPKNVEGLLQTVEPLKHMHEIPHLPIIRRKSKSTEIPKTNSSLK</sequence>
<feature type="region of interest" description="Disordered" evidence="1">
    <location>
        <begin position="1"/>
        <end position="68"/>
    </location>
</feature>
<organism evidence="2 3">
    <name type="scientific">Sutcliffiella horikoshii</name>
    <dbReference type="NCBI Taxonomy" id="79883"/>
    <lineage>
        <taxon>Bacteria</taxon>
        <taxon>Bacillati</taxon>
        <taxon>Bacillota</taxon>
        <taxon>Bacilli</taxon>
        <taxon>Bacillales</taxon>
        <taxon>Bacillaceae</taxon>
        <taxon>Sutcliffiella</taxon>
    </lineage>
</organism>
<evidence type="ECO:0000313" key="3">
    <source>
        <dbReference type="Proteomes" id="UP000195573"/>
    </source>
</evidence>